<name>A0A8S5PS11_9CAUD</name>
<sequence length="105" mass="12241">MDEKKTKAVIYLKIVFLTMIYLGQRHPYMTVGLMVWCMGCIGIAISRSFSLGMMLIIGVVGIIVVIRWMFNTLEDFGSERKKVQRKLRKKEAFEKYLKFLEQGLL</sequence>
<accession>A0A8S5PS11</accession>
<organism evidence="2">
    <name type="scientific">Siphoviridae sp. ctkJH11</name>
    <dbReference type="NCBI Taxonomy" id="2825641"/>
    <lineage>
        <taxon>Viruses</taxon>
        <taxon>Duplodnaviria</taxon>
        <taxon>Heunggongvirae</taxon>
        <taxon>Uroviricota</taxon>
        <taxon>Caudoviricetes</taxon>
    </lineage>
</organism>
<dbReference type="EMBL" id="BK015484">
    <property type="protein sequence ID" value="DAE09249.1"/>
    <property type="molecule type" value="Genomic_DNA"/>
</dbReference>
<feature type="transmembrane region" description="Helical" evidence="1">
    <location>
        <begin position="28"/>
        <end position="45"/>
    </location>
</feature>
<protein>
    <submittedName>
        <fullName evidence="2">Uncharacterized protein</fullName>
    </submittedName>
</protein>
<reference evidence="2" key="1">
    <citation type="journal article" date="2021" name="Proc. Natl. Acad. Sci. U.S.A.">
        <title>A Catalog of Tens of Thousands of Viruses from Human Metagenomes Reveals Hidden Associations with Chronic Diseases.</title>
        <authorList>
            <person name="Tisza M.J."/>
            <person name="Buck C.B."/>
        </authorList>
    </citation>
    <scope>NUCLEOTIDE SEQUENCE</scope>
    <source>
        <strain evidence="2">CtkJH11</strain>
    </source>
</reference>
<keyword evidence="1" id="KW-1133">Transmembrane helix</keyword>
<feature type="transmembrane region" description="Helical" evidence="1">
    <location>
        <begin position="51"/>
        <end position="70"/>
    </location>
</feature>
<proteinExistence type="predicted"/>
<keyword evidence="1" id="KW-0472">Membrane</keyword>
<keyword evidence="1" id="KW-0812">Transmembrane</keyword>
<evidence type="ECO:0000256" key="1">
    <source>
        <dbReference type="SAM" id="Phobius"/>
    </source>
</evidence>
<evidence type="ECO:0000313" key="2">
    <source>
        <dbReference type="EMBL" id="DAE09249.1"/>
    </source>
</evidence>